<sequence length="216" mass="24550">MLKNFRKPATDVRPRRIVPQARQQSIHDTSDTWVEVPKDYTAAAKWTPSIGEYFPNFSGMSTEGRITFHPYVSGHWTIFFSVADAFSETCTRELCAMAPVQDDLRREGVRIIGVARNPVAELDRWRDEIHLRSGHRVSIPIIADTDGILTNTFGMIHPLQAEASAIRKTIIIDPNLRVSMLFEYPLYISRSMEETLRTLDAARGFYEEQDAVSGGY</sequence>
<gene>
    <name evidence="2" type="ORF">PSM7751_02331</name>
</gene>
<evidence type="ECO:0000259" key="1">
    <source>
        <dbReference type="PROSITE" id="PS51352"/>
    </source>
</evidence>
<name>A0A1X6ZEM9_9RHOB</name>
<dbReference type="GO" id="GO:0004601">
    <property type="term" value="F:peroxidase activity"/>
    <property type="evidence" value="ECO:0007669"/>
    <property type="project" value="UniProtKB-KW"/>
</dbReference>
<protein>
    <submittedName>
        <fullName evidence="2">Alkyl hydroperoxide reductase subunit C</fullName>
        <ecNumber evidence="2">1.11.1.15</ecNumber>
    </submittedName>
</protein>
<evidence type="ECO:0000313" key="3">
    <source>
        <dbReference type="Proteomes" id="UP000193963"/>
    </source>
</evidence>
<accession>A0A1X6ZEM9</accession>
<keyword evidence="2" id="KW-0575">Peroxidase</keyword>
<dbReference type="AlphaFoldDB" id="A0A1X6ZEM9"/>
<dbReference type="SUPFAM" id="SSF52833">
    <property type="entry name" value="Thioredoxin-like"/>
    <property type="match status" value="1"/>
</dbReference>
<keyword evidence="2" id="KW-0560">Oxidoreductase</keyword>
<dbReference type="RefSeq" id="WP_157792202.1">
    <property type="nucleotide sequence ID" value="NZ_FWFN01000004.1"/>
</dbReference>
<organism evidence="2 3">
    <name type="scientific">Pseudooceanicola marinus</name>
    <dbReference type="NCBI Taxonomy" id="396013"/>
    <lineage>
        <taxon>Bacteria</taxon>
        <taxon>Pseudomonadati</taxon>
        <taxon>Pseudomonadota</taxon>
        <taxon>Alphaproteobacteria</taxon>
        <taxon>Rhodobacterales</taxon>
        <taxon>Paracoccaceae</taxon>
        <taxon>Pseudooceanicola</taxon>
    </lineage>
</organism>
<dbReference type="EC" id="1.11.1.15" evidence="2"/>
<dbReference type="InterPro" id="IPR000866">
    <property type="entry name" value="AhpC/TSA"/>
</dbReference>
<dbReference type="InterPro" id="IPR036249">
    <property type="entry name" value="Thioredoxin-like_sf"/>
</dbReference>
<evidence type="ECO:0000313" key="2">
    <source>
        <dbReference type="EMBL" id="SLN48769.1"/>
    </source>
</evidence>
<dbReference type="Proteomes" id="UP000193963">
    <property type="component" value="Unassembled WGS sequence"/>
</dbReference>
<dbReference type="InterPro" id="IPR013766">
    <property type="entry name" value="Thioredoxin_domain"/>
</dbReference>
<dbReference type="PROSITE" id="PS51352">
    <property type="entry name" value="THIOREDOXIN_2"/>
    <property type="match status" value="1"/>
</dbReference>
<reference evidence="2 3" key="1">
    <citation type="submission" date="2017-03" db="EMBL/GenBank/DDBJ databases">
        <authorList>
            <person name="Afonso C.L."/>
            <person name="Miller P.J."/>
            <person name="Scott M.A."/>
            <person name="Spackman E."/>
            <person name="Goraichik I."/>
            <person name="Dimitrov K.M."/>
            <person name="Suarez D.L."/>
            <person name="Swayne D.E."/>
        </authorList>
    </citation>
    <scope>NUCLEOTIDE SEQUENCE [LARGE SCALE GENOMIC DNA]</scope>
    <source>
        <strain evidence="2 3">CECT 7751</strain>
    </source>
</reference>
<dbReference type="Pfam" id="PF00578">
    <property type="entry name" value="AhpC-TSA"/>
    <property type="match status" value="1"/>
</dbReference>
<keyword evidence="3" id="KW-1185">Reference proteome</keyword>
<dbReference type="EMBL" id="FWFN01000004">
    <property type="protein sequence ID" value="SLN48769.1"/>
    <property type="molecule type" value="Genomic_DNA"/>
</dbReference>
<feature type="domain" description="Thioredoxin" evidence="1">
    <location>
        <begin position="48"/>
        <end position="204"/>
    </location>
</feature>
<proteinExistence type="predicted"/>
<dbReference type="Gene3D" id="3.40.30.10">
    <property type="entry name" value="Glutaredoxin"/>
    <property type="match status" value="1"/>
</dbReference>
<dbReference type="OrthoDB" id="9812811at2"/>